<keyword evidence="5" id="KW-0234">DNA repair</keyword>
<keyword evidence="2" id="KW-0227">DNA damage</keyword>
<evidence type="ECO:0000256" key="4">
    <source>
        <dbReference type="ARBA" id="ARBA00022813"/>
    </source>
</evidence>
<dbReference type="Proteomes" id="UP000214880">
    <property type="component" value="Unassembled WGS sequence"/>
</dbReference>
<evidence type="ECO:0000256" key="1">
    <source>
        <dbReference type="ARBA" id="ARBA00007484"/>
    </source>
</evidence>
<dbReference type="GO" id="GO:0009432">
    <property type="term" value="P:SOS response"/>
    <property type="evidence" value="ECO:0007669"/>
    <property type="project" value="UniProtKB-KW"/>
</dbReference>
<dbReference type="SMART" id="SM00530">
    <property type="entry name" value="HTH_XRE"/>
    <property type="match status" value="1"/>
</dbReference>
<dbReference type="InterPro" id="IPR006197">
    <property type="entry name" value="Peptidase_S24_LexA"/>
</dbReference>
<dbReference type="SUPFAM" id="SSF51306">
    <property type="entry name" value="LexA/Signal peptidase"/>
    <property type="match status" value="1"/>
</dbReference>
<dbReference type="InterPro" id="IPR050077">
    <property type="entry name" value="LexA_repressor"/>
</dbReference>
<dbReference type="InterPro" id="IPR001387">
    <property type="entry name" value="Cro/C1-type_HTH"/>
</dbReference>
<organism evidence="9 10">
    <name type="scientific">Dendrosporobacter quercicolus</name>
    <dbReference type="NCBI Taxonomy" id="146817"/>
    <lineage>
        <taxon>Bacteria</taxon>
        <taxon>Bacillati</taxon>
        <taxon>Bacillota</taxon>
        <taxon>Negativicutes</taxon>
        <taxon>Selenomonadales</taxon>
        <taxon>Sporomusaceae</taxon>
        <taxon>Dendrosporobacter</taxon>
    </lineage>
</organism>
<dbReference type="GO" id="GO:0006281">
    <property type="term" value="P:DNA repair"/>
    <property type="evidence" value="ECO:0007669"/>
    <property type="project" value="UniProtKB-KW"/>
</dbReference>
<dbReference type="CDD" id="cd06529">
    <property type="entry name" value="S24_LexA-like"/>
    <property type="match status" value="1"/>
</dbReference>
<dbReference type="OrthoDB" id="9802364at2"/>
<dbReference type="STRING" id="146817.SAMN04488502_11584"/>
<dbReference type="Gene3D" id="1.10.260.40">
    <property type="entry name" value="lambda repressor-like DNA-binding domains"/>
    <property type="match status" value="1"/>
</dbReference>
<evidence type="ECO:0000256" key="5">
    <source>
        <dbReference type="ARBA" id="ARBA00023204"/>
    </source>
</evidence>
<evidence type="ECO:0000256" key="6">
    <source>
        <dbReference type="ARBA" id="ARBA00023236"/>
    </source>
</evidence>
<dbReference type="GO" id="GO:0003677">
    <property type="term" value="F:DNA binding"/>
    <property type="evidence" value="ECO:0007669"/>
    <property type="project" value="InterPro"/>
</dbReference>
<dbReference type="Gene3D" id="2.10.109.10">
    <property type="entry name" value="Umud Fragment, subunit A"/>
    <property type="match status" value="1"/>
</dbReference>
<dbReference type="PANTHER" id="PTHR33516:SF2">
    <property type="entry name" value="LEXA REPRESSOR-RELATED"/>
    <property type="match status" value="1"/>
</dbReference>
<protein>
    <submittedName>
        <fullName evidence="9">Repressor LexA</fullName>
    </submittedName>
</protein>
<gene>
    <name evidence="9" type="ORF">SAMN04488502_11584</name>
</gene>
<accession>A0A1G9ZXY5</accession>
<dbReference type="RefSeq" id="WP_092074993.1">
    <property type="nucleotide sequence ID" value="NZ_FNHB01000015.1"/>
</dbReference>
<feature type="domain" description="HTH cro/C1-type" evidence="8">
    <location>
        <begin position="15"/>
        <end position="69"/>
    </location>
</feature>
<keyword evidence="10" id="KW-1185">Reference proteome</keyword>
<dbReference type="InterPro" id="IPR039418">
    <property type="entry name" value="LexA-like"/>
</dbReference>
<proteinExistence type="inferred from homology"/>
<keyword evidence="6" id="KW-0742">SOS response</keyword>
<evidence type="ECO:0000256" key="7">
    <source>
        <dbReference type="RuleBase" id="RU003991"/>
    </source>
</evidence>
<keyword evidence="3 7" id="KW-0378">Hydrolase</keyword>
<dbReference type="Pfam" id="PF01381">
    <property type="entry name" value="HTH_3"/>
    <property type="match status" value="1"/>
</dbReference>
<name>A0A1G9ZXY5_9FIRM</name>
<dbReference type="PRINTS" id="PR00726">
    <property type="entry name" value="LEXASERPTASE"/>
</dbReference>
<dbReference type="GO" id="GO:0016787">
    <property type="term" value="F:hydrolase activity"/>
    <property type="evidence" value="ECO:0007669"/>
    <property type="project" value="UniProtKB-KW"/>
</dbReference>
<dbReference type="EMBL" id="FNHB01000015">
    <property type="protein sequence ID" value="SDN25543.1"/>
    <property type="molecule type" value="Genomic_DNA"/>
</dbReference>
<evidence type="ECO:0000259" key="8">
    <source>
        <dbReference type="PROSITE" id="PS50943"/>
    </source>
</evidence>
<dbReference type="SUPFAM" id="SSF47413">
    <property type="entry name" value="lambda repressor-like DNA-binding domains"/>
    <property type="match status" value="1"/>
</dbReference>
<keyword evidence="4 7" id="KW-0068">Autocatalytic cleavage</keyword>
<evidence type="ECO:0000313" key="9">
    <source>
        <dbReference type="EMBL" id="SDN25543.1"/>
    </source>
</evidence>
<dbReference type="Pfam" id="PF00717">
    <property type="entry name" value="Peptidase_S24"/>
    <property type="match status" value="1"/>
</dbReference>
<evidence type="ECO:0000256" key="3">
    <source>
        <dbReference type="ARBA" id="ARBA00022801"/>
    </source>
</evidence>
<dbReference type="InterPro" id="IPR015927">
    <property type="entry name" value="Peptidase_S24_S26A/B/C"/>
</dbReference>
<dbReference type="InterPro" id="IPR036286">
    <property type="entry name" value="LexA/Signal_pep-like_sf"/>
</dbReference>
<sequence>MDEVNQIKSAFSKNMLKLRKSNDLTQEEVANALGVTKGAVSEWESAKKLPNAGNLEKLASYFKIPKSALLAEEHDQIITYDKTINLPIVGKISCGNGSFAYEEIEGYEPTPADWLNGGEYFYTRAQGDSMINARIHDGDLLLIRRQPDVEDGEIAAVLIDEDIFLKRVFKRNGTVILQSENPAYPPIISNSNSCNNCMIIGKLKKVSFNM</sequence>
<dbReference type="GO" id="GO:0006355">
    <property type="term" value="P:regulation of DNA-templated transcription"/>
    <property type="evidence" value="ECO:0007669"/>
    <property type="project" value="InterPro"/>
</dbReference>
<evidence type="ECO:0000313" key="10">
    <source>
        <dbReference type="Proteomes" id="UP000214880"/>
    </source>
</evidence>
<evidence type="ECO:0000256" key="2">
    <source>
        <dbReference type="ARBA" id="ARBA00022763"/>
    </source>
</evidence>
<dbReference type="InterPro" id="IPR010982">
    <property type="entry name" value="Lambda_DNA-bd_dom_sf"/>
</dbReference>
<dbReference type="PANTHER" id="PTHR33516">
    <property type="entry name" value="LEXA REPRESSOR"/>
    <property type="match status" value="1"/>
</dbReference>
<dbReference type="CDD" id="cd00093">
    <property type="entry name" value="HTH_XRE"/>
    <property type="match status" value="1"/>
</dbReference>
<dbReference type="AlphaFoldDB" id="A0A1G9ZXY5"/>
<reference evidence="9 10" key="1">
    <citation type="submission" date="2016-10" db="EMBL/GenBank/DDBJ databases">
        <authorList>
            <person name="de Groot N.N."/>
        </authorList>
    </citation>
    <scope>NUCLEOTIDE SEQUENCE [LARGE SCALE GENOMIC DNA]</scope>
    <source>
        <strain evidence="9 10">DSM 1736</strain>
    </source>
</reference>
<dbReference type="PROSITE" id="PS50943">
    <property type="entry name" value="HTH_CROC1"/>
    <property type="match status" value="1"/>
</dbReference>
<comment type="similarity">
    <text evidence="1 7">Belongs to the peptidase S24 family.</text>
</comment>